<dbReference type="OMA" id="WGGAFFE"/>
<feature type="transmembrane region" description="Helical" evidence="3">
    <location>
        <begin position="205"/>
        <end position="222"/>
    </location>
</feature>
<gene>
    <name evidence="4" type="primary">PXG3</name>
    <name evidence="4" type="ORF">BM221_010087</name>
</gene>
<reference evidence="4 5" key="1">
    <citation type="journal article" date="2016" name="Appl. Microbiol. Biotechnol.">
        <title>Characterization of T-DNA insertion mutants with decreased virulence in the entomopathogenic fungus Beauveria bassiana JEF-007.</title>
        <authorList>
            <person name="Kim S."/>
            <person name="Lee S.J."/>
            <person name="Nai Y.S."/>
            <person name="Yu J.S."/>
            <person name="Lee M.R."/>
            <person name="Yang Y.T."/>
            <person name="Kim J.S."/>
        </authorList>
    </citation>
    <scope>NUCLEOTIDE SEQUENCE [LARGE SCALE GENOMIC DNA]</scope>
    <source>
        <strain evidence="4 5">JEF-007</strain>
    </source>
</reference>
<dbReference type="EMBL" id="MRVG01000015">
    <property type="protein sequence ID" value="PMB63925.1"/>
    <property type="molecule type" value="Genomic_DNA"/>
</dbReference>
<dbReference type="GO" id="GO:0004497">
    <property type="term" value="F:monooxygenase activity"/>
    <property type="evidence" value="ECO:0007669"/>
    <property type="project" value="TreeGrafter"/>
</dbReference>
<evidence type="ECO:0000313" key="5">
    <source>
        <dbReference type="Proteomes" id="UP000235728"/>
    </source>
</evidence>
<protein>
    <submittedName>
        <fullName evidence="4">Putative peroxygenase 3</fullName>
    </submittedName>
</protein>
<evidence type="ECO:0000256" key="3">
    <source>
        <dbReference type="SAM" id="Phobius"/>
    </source>
</evidence>
<dbReference type="GO" id="GO:0005509">
    <property type="term" value="F:calcium ion binding"/>
    <property type="evidence" value="ECO:0007669"/>
    <property type="project" value="TreeGrafter"/>
</dbReference>
<feature type="transmembrane region" description="Helical" evidence="3">
    <location>
        <begin position="112"/>
        <end position="133"/>
    </location>
</feature>
<dbReference type="AlphaFoldDB" id="A0A2N6N9G9"/>
<evidence type="ECO:0000256" key="1">
    <source>
        <dbReference type="ARBA" id="ARBA00006765"/>
    </source>
</evidence>
<evidence type="ECO:0000313" key="4">
    <source>
        <dbReference type="EMBL" id="PMB63925.1"/>
    </source>
</evidence>
<name>A0A2N6N9G9_BEABA</name>
<dbReference type="PANTHER" id="PTHR31495">
    <property type="entry name" value="PEROXYGENASE 3-RELATED"/>
    <property type="match status" value="1"/>
</dbReference>
<dbReference type="Proteomes" id="UP000235728">
    <property type="component" value="Unassembled WGS sequence"/>
</dbReference>
<comment type="caution">
    <text evidence="4">The sequence shown here is derived from an EMBL/GenBank/DDBJ whole genome shotgun (WGS) entry which is preliminary data.</text>
</comment>
<keyword evidence="3" id="KW-0472">Membrane</keyword>
<dbReference type="InterPro" id="IPR007736">
    <property type="entry name" value="Caleosin-related"/>
</dbReference>
<keyword evidence="3" id="KW-0812">Transmembrane</keyword>
<comment type="similarity">
    <text evidence="1">Belongs to the caleosin family.</text>
</comment>
<organism evidence="4 5">
    <name type="scientific">Beauveria bassiana</name>
    <name type="common">White muscardine disease fungus</name>
    <name type="synonym">Tritirachium shiotae</name>
    <dbReference type="NCBI Taxonomy" id="176275"/>
    <lineage>
        <taxon>Eukaryota</taxon>
        <taxon>Fungi</taxon>
        <taxon>Dikarya</taxon>
        <taxon>Ascomycota</taxon>
        <taxon>Pezizomycotina</taxon>
        <taxon>Sordariomycetes</taxon>
        <taxon>Hypocreomycetidae</taxon>
        <taxon>Hypocreales</taxon>
        <taxon>Cordycipitaceae</taxon>
        <taxon>Beauveria</taxon>
    </lineage>
</organism>
<proteinExistence type="inferred from homology"/>
<sequence length="255" mass="29446">MPSLKTNEGDRSPYDDASSENVVTSVPSVPVTVERRPFIEADDDDERLPHPGTTRANTAPSYEQPHGTTIDHWSEQHKNSTVLQQHLDFFDRDKDGIIWPFDTYIGFRRLGFSIWFSLLSVFIIHVNMSYATLKSYIPDPFFRINLDNIHKAKHGSDSNTYDTEGRFSPQKFEDIFSKYSTDKESLTVGDISNLLKGQRLLSDPIGWFGAFFEWGVTYLMIWPEDGRLKKEHVRRVYDGSLFYHIAAKRQRASRS</sequence>
<feature type="compositionally biased region" description="Low complexity" evidence="2">
    <location>
        <begin position="22"/>
        <end position="32"/>
    </location>
</feature>
<keyword evidence="3" id="KW-1133">Transmembrane helix</keyword>
<feature type="region of interest" description="Disordered" evidence="2">
    <location>
        <begin position="1"/>
        <end position="65"/>
    </location>
</feature>
<accession>A0A2N6N9G9</accession>
<dbReference type="Pfam" id="PF05042">
    <property type="entry name" value="Caleosin"/>
    <property type="match status" value="1"/>
</dbReference>
<evidence type="ECO:0000256" key="2">
    <source>
        <dbReference type="SAM" id="MobiDB-lite"/>
    </source>
</evidence>
<dbReference type="PANTHER" id="PTHR31495:SF0">
    <property type="entry name" value="BINDING PROTEIN CALEOSIN, PUTATIVE (AFU_ORTHOLOGUE AFUA_5G13750)-RELATED"/>
    <property type="match status" value="1"/>
</dbReference>